<feature type="compositionally biased region" description="Basic residues" evidence="1">
    <location>
        <begin position="87"/>
        <end position="96"/>
    </location>
</feature>
<dbReference type="InterPro" id="IPR016024">
    <property type="entry name" value="ARM-type_fold"/>
</dbReference>
<feature type="compositionally biased region" description="Low complexity" evidence="1">
    <location>
        <begin position="38"/>
        <end position="50"/>
    </location>
</feature>
<feature type="region of interest" description="Disordered" evidence="1">
    <location>
        <begin position="74"/>
        <end position="105"/>
    </location>
</feature>
<protein>
    <submittedName>
        <fullName evidence="2">Uncharacterized protein</fullName>
    </submittedName>
</protein>
<feature type="compositionally biased region" description="Polar residues" evidence="1">
    <location>
        <begin position="74"/>
        <end position="84"/>
    </location>
</feature>
<proteinExistence type="predicted"/>
<reference evidence="2" key="1">
    <citation type="submission" date="2021-05" db="EMBL/GenBank/DDBJ databases">
        <title>A free-living protist that lacks canonical eukaryotic 1 DNA replication and segregation systems.</title>
        <authorList>
            <person name="Salas-Leiva D.E."/>
            <person name="Tromer E.C."/>
            <person name="Curtis B.A."/>
            <person name="Jerlstrom-Hultqvist J."/>
            <person name="Kolisko M."/>
            <person name="Yi Z."/>
            <person name="Salas-Leiva J.S."/>
            <person name="Gallot-Lavallee L."/>
            <person name="Kops G.J.P.L."/>
            <person name="Archibald J.M."/>
            <person name="Simpson A.G.B."/>
            <person name="Roger A.J."/>
        </authorList>
    </citation>
    <scope>NUCLEOTIDE SEQUENCE</scope>
    <source>
        <strain evidence="2">BICM</strain>
    </source>
</reference>
<keyword evidence="3" id="KW-1185">Reference proteome</keyword>
<dbReference type="Proteomes" id="UP000717585">
    <property type="component" value="Unassembled WGS sequence"/>
</dbReference>
<feature type="compositionally biased region" description="Basic residues" evidence="1">
    <location>
        <begin position="214"/>
        <end position="230"/>
    </location>
</feature>
<gene>
    <name evidence="2" type="ORF">J8273_0936</name>
</gene>
<evidence type="ECO:0000256" key="1">
    <source>
        <dbReference type="SAM" id="MobiDB-lite"/>
    </source>
</evidence>
<comment type="caution">
    <text evidence="2">The sequence shown here is derived from an EMBL/GenBank/DDBJ whole genome shotgun (WGS) entry which is preliminary data.</text>
</comment>
<dbReference type="AlphaFoldDB" id="A0A8J6AXR2"/>
<dbReference type="SUPFAM" id="SSF48371">
    <property type="entry name" value="ARM repeat"/>
    <property type="match status" value="1"/>
</dbReference>
<name>A0A8J6AXR2_9EUKA</name>
<evidence type="ECO:0000313" key="2">
    <source>
        <dbReference type="EMBL" id="KAG9397441.1"/>
    </source>
</evidence>
<organism evidence="2 3">
    <name type="scientific">Carpediemonas membranifera</name>
    <dbReference type="NCBI Taxonomy" id="201153"/>
    <lineage>
        <taxon>Eukaryota</taxon>
        <taxon>Metamonada</taxon>
        <taxon>Carpediemonas-like organisms</taxon>
        <taxon>Carpediemonas</taxon>
    </lineage>
</organism>
<feature type="compositionally biased region" description="Low complexity" evidence="1">
    <location>
        <begin position="182"/>
        <end position="202"/>
    </location>
</feature>
<accession>A0A8J6AXR2</accession>
<feature type="region of interest" description="Disordered" evidence="1">
    <location>
        <begin position="179"/>
        <end position="250"/>
    </location>
</feature>
<evidence type="ECO:0000313" key="3">
    <source>
        <dbReference type="Proteomes" id="UP000717585"/>
    </source>
</evidence>
<dbReference type="EMBL" id="JAHDYR010000002">
    <property type="protein sequence ID" value="KAG9397441.1"/>
    <property type="molecule type" value="Genomic_DNA"/>
</dbReference>
<feature type="region of interest" description="Disordered" evidence="1">
    <location>
        <begin position="25"/>
        <end position="53"/>
    </location>
</feature>
<sequence>MGTRGQSYAAMSLSSSTQIVHNALAPRRPLTDPRHGHPPAGRSRPASAMASRRRVDPMAIVASQPVFPMNQSIPQQFKTSTRPTSAVRRRASKKATRPSDRPASAPLIRAEPTHANTRAPERIYRARPLSAMPSYLESRTRPVLTVDYTQRGDIYSTTQGKGMSVLLATTAFELLGVRTKHSPSTTTRKAAASPAAGPRSPGLTGSTRPSTAKGRTHGSFKVKKKGKRPASAHPAGGSTQARPATHEREPMVQRYMQPTISHTMEPVYGHLVPVPASQKAELIESKLLNQDVKTRIAGLKELSSFETLHPDAQQALLEMGIVSVVADMIPKLGMKRHEFLAPPVSVYSALRGILNATVVPRGDVCEFMGKDCGVLGALLDVLPASTAPGISALLIDLLRDSFIVQTEFRLLGGIDICASLITTTSATPRARATALIILGQACNNNRESLEAVSDVLFDRILSMVGDSAPAYRTNRIREDHSVIALSDLTPMTQREAIPPNLMLRLYAAEFLALAALENSAVLTRLVNLVHGVSRVVRVLRSEKNTRMALLADNLEARTAG</sequence>